<sequence>MPLVRSPALHLREFLVTKGNVTEVNFPQSMMHTGSGKSNRGIHVISTAPIGIYGINTQRFSSEGFIAIPNHLLGTEYYAVGMAAEDQHSQVGIIAAERGITTVIITLPDDVDLQIDFEGRSYSANSVIVTSLKHFETLQLQHRNFKRGTPRGDISGARIQCTKRCSVFSGNSRTSVFGSSRDLLVEQLPPVSSWGTQFAVPSTPKRIDREDIIKIVCHQDGTHVLIDAVALQCNSGGSLQKKLNTTSFPHYIISTKPILVASIVLSQKAELAETLTDPAMTLIIPERQYAQVYTISTPRSSSAYLNGADYTNYLTLVIRKNNVHLLMMDGAYLDAAYSNIIWMDVPYTNTGGRVALSTAHIGIPPGTHTITTSESDATFMCIVSGSADRESYAYWPV</sequence>
<name>A0A7J7ISB3_BUGNE</name>
<dbReference type="InterPro" id="IPR035234">
    <property type="entry name" value="IgGFc-bd_N"/>
</dbReference>
<feature type="domain" description="IgGFc-binding protein N-terminal" evidence="1">
    <location>
        <begin position="65"/>
        <end position="385"/>
    </location>
</feature>
<keyword evidence="3" id="KW-1185">Reference proteome</keyword>
<dbReference type="Proteomes" id="UP000593567">
    <property type="component" value="Unassembled WGS sequence"/>
</dbReference>
<dbReference type="OrthoDB" id="10005154at2759"/>
<dbReference type="EMBL" id="VXIV02003462">
    <property type="protein sequence ID" value="KAF6016832.1"/>
    <property type="molecule type" value="Genomic_DNA"/>
</dbReference>
<gene>
    <name evidence="2" type="ORF">EB796_024858</name>
</gene>
<comment type="caution">
    <text evidence="2">The sequence shown here is derived from an EMBL/GenBank/DDBJ whole genome shotgun (WGS) entry which is preliminary data.</text>
</comment>
<proteinExistence type="predicted"/>
<dbReference type="PANTHER" id="PTHR46534:SF1">
    <property type="entry name" value="IGGFC-BINDING PROTEIN N-TERMINAL DOMAIN-CONTAINING PROTEIN"/>
    <property type="match status" value="1"/>
</dbReference>
<dbReference type="AlphaFoldDB" id="A0A7J7ISB3"/>
<evidence type="ECO:0000259" key="1">
    <source>
        <dbReference type="Pfam" id="PF17517"/>
    </source>
</evidence>
<evidence type="ECO:0000313" key="3">
    <source>
        <dbReference type="Proteomes" id="UP000593567"/>
    </source>
</evidence>
<evidence type="ECO:0000313" key="2">
    <source>
        <dbReference type="EMBL" id="KAF6016832.1"/>
    </source>
</evidence>
<reference evidence="2" key="1">
    <citation type="submission" date="2020-06" db="EMBL/GenBank/DDBJ databases">
        <title>Draft genome of Bugula neritina, a colonial animal packing powerful symbionts and potential medicines.</title>
        <authorList>
            <person name="Rayko M."/>
        </authorList>
    </citation>
    <scope>NUCLEOTIDE SEQUENCE [LARGE SCALE GENOMIC DNA]</scope>
    <source>
        <strain evidence="2">Kwan_BN1</strain>
    </source>
</reference>
<dbReference type="Pfam" id="PF17517">
    <property type="entry name" value="IgGFc_binding"/>
    <property type="match status" value="1"/>
</dbReference>
<organism evidence="2 3">
    <name type="scientific">Bugula neritina</name>
    <name type="common">Brown bryozoan</name>
    <name type="synonym">Sertularia neritina</name>
    <dbReference type="NCBI Taxonomy" id="10212"/>
    <lineage>
        <taxon>Eukaryota</taxon>
        <taxon>Metazoa</taxon>
        <taxon>Spiralia</taxon>
        <taxon>Lophotrochozoa</taxon>
        <taxon>Bryozoa</taxon>
        <taxon>Gymnolaemata</taxon>
        <taxon>Cheilostomatida</taxon>
        <taxon>Flustrina</taxon>
        <taxon>Buguloidea</taxon>
        <taxon>Bugulidae</taxon>
        <taxon>Bugula</taxon>
    </lineage>
</organism>
<accession>A0A7J7ISB3</accession>
<dbReference type="PANTHER" id="PTHR46534">
    <property type="entry name" value="IGGFC_BINDING DOMAIN-CONTAINING PROTEIN"/>
    <property type="match status" value="1"/>
</dbReference>
<protein>
    <recommendedName>
        <fullName evidence="1">IgGFc-binding protein N-terminal domain-containing protein</fullName>
    </recommendedName>
</protein>